<evidence type="ECO:0000313" key="2">
    <source>
        <dbReference type="Proteomes" id="UP001152888"/>
    </source>
</evidence>
<dbReference type="AlphaFoldDB" id="A0A9P0L0T7"/>
<protein>
    <submittedName>
        <fullName evidence="1">Uncharacterized protein</fullName>
    </submittedName>
</protein>
<dbReference type="EMBL" id="CAKOFQ010006953">
    <property type="protein sequence ID" value="CAH1984218.1"/>
    <property type="molecule type" value="Genomic_DNA"/>
</dbReference>
<gene>
    <name evidence="1" type="ORF">ACAOBT_LOCUS15974</name>
</gene>
<evidence type="ECO:0000313" key="1">
    <source>
        <dbReference type="EMBL" id="CAH1984218.1"/>
    </source>
</evidence>
<accession>A0A9P0L0T7</accession>
<organism evidence="1 2">
    <name type="scientific">Acanthoscelides obtectus</name>
    <name type="common">Bean weevil</name>
    <name type="synonym">Bruchus obtectus</name>
    <dbReference type="NCBI Taxonomy" id="200917"/>
    <lineage>
        <taxon>Eukaryota</taxon>
        <taxon>Metazoa</taxon>
        <taxon>Ecdysozoa</taxon>
        <taxon>Arthropoda</taxon>
        <taxon>Hexapoda</taxon>
        <taxon>Insecta</taxon>
        <taxon>Pterygota</taxon>
        <taxon>Neoptera</taxon>
        <taxon>Endopterygota</taxon>
        <taxon>Coleoptera</taxon>
        <taxon>Polyphaga</taxon>
        <taxon>Cucujiformia</taxon>
        <taxon>Chrysomeloidea</taxon>
        <taxon>Chrysomelidae</taxon>
        <taxon>Bruchinae</taxon>
        <taxon>Bruchini</taxon>
        <taxon>Acanthoscelides</taxon>
    </lineage>
</organism>
<reference evidence="1" key="1">
    <citation type="submission" date="2022-03" db="EMBL/GenBank/DDBJ databases">
        <authorList>
            <person name="Sayadi A."/>
        </authorList>
    </citation>
    <scope>NUCLEOTIDE SEQUENCE</scope>
</reference>
<keyword evidence="2" id="KW-1185">Reference proteome</keyword>
<sequence>MVAMQPLLSCYPLMSFHLFVVDVYLKVHLDTHAWCQMNNADCYLFPIRFAVANAYLIRWIGNFRLTEQGIKVKSMNNLMEILLYCYS</sequence>
<dbReference type="Proteomes" id="UP001152888">
    <property type="component" value="Unassembled WGS sequence"/>
</dbReference>
<name>A0A9P0L0T7_ACAOB</name>
<comment type="caution">
    <text evidence="1">The sequence shown here is derived from an EMBL/GenBank/DDBJ whole genome shotgun (WGS) entry which is preliminary data.</text>
</comment>
<proteinExistence type="predicted"/>